<dbReference type="InterPro" id="IPR041466">
    <property type="entry name" value="Dynein_AAA5_ext"/>
</dbReference>
<dbReference type="InterPro" id="IPR024317">
    <property type="entry name" value="Dynein_heavy_chain_D4_dom"/>
</dbReference>
<dbReference type="Pfam" id="PF12777">
    <property type="entry name" value="MT"/>
    <property type="match status" value="1"/>
</dbReference>
<dbReference type="Gene3D" id="1.10.472.130">
    <property type="match status" value="1"/>
</dbReference>
<proteinExistence type="inferred from homology"/>
<feature type="compositionally biased region" description="Basic and acidic residues" evidence="14">
    <location>
        <begin position="49"/>
        <end position="59"/>
    </location>
</feature>
<dbReference type="FunFam" id="3.20.180.20:FF:000003">
    <property type="entry name" value="Dynein heavy chain 12, axonemal"/>
    <property type="match status" value="1"/>
</dbReference>
<dbReference type="Pfam" id="PF12775">
    <property type="entry name" value="AAA_7"/>
    <property type="match status" value="1"/>
</dbReference>
<feature type="domain" description="Dynein heavy chain AAA 5 extension" evidence="21">
    <location>
        <begin position="1811"/>
        <end position="1957"/>
    </location>
</feature>
<dbReference type="Gene3D" id="1.10.8.720">
    <property type="entry name" value="Region D6 of dynein motor"/>
    <property type="match status" value="1"/>
</dbReference>
<dbReference type="FunFam" id="1.10.8.1220:FF:000001">
    <property type="entry name" value="Dynein axonemal heavy chain 5"/>
    <property type="match status" value="1"/>
</dbReference>
<dbReference type="Pfam" id="PF17852">
    <property type="entry name" value="Dynein_AAA_lid"/>
    <property type="match status" value="1"/>
</dbReference>
<dbReference type="InterPro" id="IPR041658">
    <property type="entry name" value="AAA_lid_11"/>
</dbReference>
<dbReference type="FunFam" id="1.20.920.30:FF:000002">
    <property type="entry name" value="Dynein axonemal heavy chain 3"/>
    <property type="match status" value="1"/>
</dbReference>
<feature type="domain" description="Dynein heavy chain linker" evidence="16">
    <location>
        <begin position="793"/>
        <end position="1192"/>
    </location>
</feature>
<feature type="domain" description="Dynein heavy chain ATP-binding dynein motor region" evidence="20">
    <location>
        <begin position="2990"/>
        <end position="3211"/>
    </location>
</feature>
<evidence type="ECO:0000256" key="4">
    <source>
        <dbReference type="ARBA" id="ARBA00022701"/>
    </source>
</evidence>
<dbReference type="Gene3D" id="1.20.920.20">
    <property type="match status" value="1"/>
</dbReference>
<keyword evidence="11" id="KW-0206">Cytoskeleton</keyword>
<reference evidence="25 26" key="1">
    <citation type="journal article" date="2018" name="Nat. Ecol. Evol.">
        <title>Genomic signatures of mitonuclear coevolution across populations of Tigriopus californicus.</title>
        <authorList>
            <person name="Barreto F.S."/>
            <person name="Watson E.T."/>
            <person name="Lima T.G."/>
            <person name="Willett C.S."/>
            <person name="Edmands S."/>
            <person name="Li W."/>
            <person name="Burton R.S."/>
        </authorList>
    </citation>
    <scope>NUCLEOTIDE SEQUENCE [LARGE SCALE GENOMIC DNA]</scope>
    <source>
        <strain evidence="25 26">San Diego</strain>
    </source>
</reference>
<dbReference type="InterPro" id="IPR026983">
    <property type="entry name" value="DHC"/>
</dbReference>
<dbReference type="Pfam" id="PF03028">
    <property type="entry name" value="Dynein_heavy"/>
    <property type="match status" value="1"/>
</dbReference>
<dbReference type="Gene3D" id="1.10.8.1220">
    <property type="match status" value="1"/>
</dbReference>
<dbReference type="InterPro" id="IPR004273">
    <property type="entry name" value="Dynein_heavy_D6_P-loop"/>
</dbReference>
<dbReference type="Gene3D" id="1.20.58.1120">
    <property type="match status" value="1"/>
</dbReference>
<dbReference type="Gene3D" id="3.10.490.20">
    <property type="match status" value="1"/>
</dbReference>
<dbReference type="Proteomes" id="UP000318571">
    <property type="component" value="Chromosome 2"/>
</dbReference>
<dbReference type="InterPro" id="IPR024743">
    <property type="entry name" value="Dynein_HC_stalk"/>
</dbReference>
<feature type="coiled-coil region" evidence="13">
    <location>
        <begin position="2857"/>
        <end position="2908"/>
    </location>
</feature>
<dbReference type="Pfam" id="PF18199">
    <property type="entry name" value="Dynein_C"/>
    <property type="match status" value="1"/>
</dbReference>
<evidence type="ECO:0000259" key="23">
    <source>
        <dbReference type="Pfam" id="PF18198"/>
    </source>
</evidence>
<dbReference type="FunFam" id="1.20.140.100:FF:000004">
    <property type="entry name" value="Dynein axonemal heavy chain 6"/>
    <property type="match status" value="1"/>
</dbReference>
<dbReference type="InterPro" id="IPR043160">
    <property type="entry name" value="Dynein_C_barrel"/>
</dbReference>
<dbReference type="Gene3D" id="1.10.8.710">
    <property type="match status" value="1"/>
</dbReference>
<evidence type="ECO:0000256" key="12">
    <source>
        <dbReference type="ARBA" id="ARBA00023273"/>
    </source>
</evidence>
<feature type="compositionally biased region" description="Basic and acidic residues" evidence="14">
    <location>
        <begin position="104"/>
        <end position="118"/>
    </location>
</feature>
<feature type="coiled-coil region" evidence="13">
    <location>
        <begin position="3152"/>
        <end position="3179"/>
    </location>
</feature>
<evidence type="ECO:0000259" key="22">
    <source>
        <dbReference type="Pfam" id="PF17857"/>
    </source>
</evidence>
<evidence type="ECO:0000259" key="16">
    <source>
        <dbReference type="Pfam" id="PF08393"/>
    </source>
</evidence>
<dbReference type="GO" id="GO:0030286">
    <property type="term" value="C:dynein complex"/>
    <property type="evidence" value="ECO:0007669"/>
    <property type="project" value="UniProtKB-KW"/>
</dbReference>
<keyword evidence="3" id="KW-0963">Cytoplasm</keyword>
<dbReference type="PANTHER" id="PTHR22878">
    <property type="entry name" value="DYNEIN HEAVY CHAIN 6, AXONEMAL-LIKE-RELATED"/>
    <property type="match status" value="1"/>
</dbReference>
<evidence type="ECO:0000259" key="19">
    <source>
        <dbReference type="Pfam" id="PF12780"/>
    </source>
</evidence>
<evidence type="ECO:0000256" key="8">
    <source>
        <dbReference type="ARBA" id="ARBA00023054"/>
    </source>
</evidence>
<feature type="domain" description="Dynein heavy chain coiled coil stalk" evidence="18">
    <location>
        <begin position="2614"/>
        <end position="2958"/>
    </location>
</feature>
<dbReference type="Gene3D" id="3.20.180.20">
    <property type="entry name" value="Dynein heavy chain, N-terminal domain 2"/>
    <property type="match status" value="1"/>
</dbReference>
<feature type="compositionally biased region" description="Basic and acidic residues" evidence="14">
    <location>
        <begin position="74"/>
        <end position="83"/>
    </location>
</feature>
<evidence type="ECO:0000256" key="5">
    <source>
        <dbReference type="ARBA" id="ARBA00022741"/>
    </source>
</evidence>
<feature type="region of interest" description="Disordered" evidence="14">
    <location>
        <begin position="19"/>
        <end position="118"/>
    </location>
</feature>
<keyword evidence="5" id="KW-0547">Nucleotide-binding</keyword>
<evidence type="ECO:0000259" key="24">
    <source>
        <dbReference type="Pfam" id="PF18199"/>
    </source>
</evidence>
<comment type="similarity">
    <text evidence="2">Belongs to the dynein heavy chain family.</text>
</comment>
<dbReference type="GO" id="GO:0005874">
    <property type="term" value="C:microtubule"/>
    <property type="evidence" value="ECO:0007669"/>
    <property type="project" value="UniProtKB-KW"/>
</dbReference>
<dbReference type="GO" id="GO:0060294">
    <property type="term" value="P:cilium movement involved in cell motility"/>
    <property type="evidence" value="ECO:0007669"/>
    <property type="project" value="UniProtKB-ARBA"/>
</dbReference>
<dbReference type="SUPFAM" id="SSF52540">
    <property type="entry name" value="P-loop containing nucleoside triphosphate hydrolases"/>
    <property type="match status" value="4"/>
</dbReference>
<dbReference type="InterPro" id="IPR042222">
    <property type="entry name" value="Dynein_2_N"/>
</dbReference>
<evidence type="ECO:0000256" key="7">
    <source>
        <dbReference type="ARBA" id="ARBA00023017"/>
    </source>
</evidence>
<sequence>MIRPEDMIHLSRDVHRLIHGRPKPKDYRAYANATVTPRERRQASAVRDNVLRGQEERRQQPRGSRTQSMPRALNDGEEREGSARPRTQLGARPKVKPHNCGAFHRSDPDVQRQAREPRPKPKISYLDMLRCGGKDYKMKSKKKLEKPKPKFKSYAEARKKRQEFRKRLVEVLMRRDEWDDSDEEPAHPGAPLTTKEKDLLRYYYYIHNGIETRYVANINQKWFKRIMTMVPKRLQRNQRDIQRIHDEIKEDYLFAVKKSIVDFVLKEPEIDEDERFLDQDDETPMTIELARVSNAWRRIFRQSKKFLKFNLFTINQCLLQSLALWYKSYDLVRFIDTAAMKQGPKLELMSYQDKIYQDVDKIKTFLKSKWLTNIHDIYKHCAKKRYLPNENKLPALLRSLAVQMTNSLQTLCLASMADFHAFIQSLDDNKAKNQPAGFIISLKGTTEKIVFNPDFKEVETAVIDTFDIMIKASHDIPRFEHILEPEDEERVTNLRPTILEAIVDEMKETVRTVIQSQSRFPIEYIKEYDKFIYLIDGRAETEIEDYIQEKHEFEEFAEKVKFCDNLSHTLLTTLPKEINLGMFELHCEDLIISLNRKTTILREHILKKMSSDHQHENKLLCQEFEAISNTALSSPNNTEELVTLKEKVRHIRTVIMLEKEKELNKAAKRLVFLSDYLQFTTAEMKLNTKTFQWFAKMPKVFEEHESIVKEKTADYQKALKLRRERFLEELEASNNQVDDFYTYGNVDDLPKYMKKAQTLQTKLDMCQEKIQQFNMEEGAFDWEKTNYPLWQATVDKLKPFLGLYETSMAFMNKQKIWFESPMGTHDPKDIESEVNSSWELVSKLENEFSDIPAARELVINVREKIEEFRGKMPVIRTLGNPGFRDRHWENVSNTVGFPVKGGSNLFQILDMGLDEYVSKFEKISEAATKEFNLEKAMEQMVDDWSDMEFNITPYDDTGTYTLSSMDAIQILLDDHIVKTQTMRGSPFIKPFEEQIGKWEVQLLLLQEIMDEWLKVQGIWLYLEPIFGSPDIMAQMPEEGRRFTTVDKNWRDIMKAAIVDKHVLKVVEIDRILEKLKKSNELLDLIGKGLNDYLERKRQCFPRFFFLSNSELLEILSETKDPTRVQVHLRKCFEGIATLEFDEHMQVTNIKSAFGETIPLTNKISTVKARGQVDKWLLELEIQMRTSLKKQITGAFEEYTPSILQSIVSKFPNQAIICANSIFWTSKIHLALESPDNGALHTLLSDSQTFTQALSDMILQESNPVFSRIYSNLLLSQGYSESIITNLLEDEILSVSDFVWISKIRYYVVDNAIELHMMSCKVPYGYEYLSAYTKLVMTPLTERCYQILLMALDMNKGGLVSGETATGKTESIKDLAKAVAKQCVGFNCSEDFHYRAFSKFVKGLASCGAWSCFDEFHRVDGQVLSVIAQQILIVQRALVSDRLQINFEGSELKILKGCAIFVTADSLQNEGGNIPDNVKVLFRPVTMFSPDFAMIAEHTLRSQGFKECQELAKKLASMVELCDGLLSSQPHYEFGLRSIISILRSAGELKKISQDEDEHYLISKALQTVKYCELLPQDQKMFRDILTHLFHQCPPDPLPDDMLKNAIIAQCSANNLEGTAYFLSKVQQLYDMMDLSEGVMLLGEPFGGKTMAWKILAASLKSVQMAKSQPTPACVVLNPKAIKIDQLYGYFENDEWRDGILAKNFRQFASMPKNQRKWLIFDGPVDSEWIENMNTVLDENKKLCLMSGEIIPLPDNTNLIFEATDVESASPATISRCGVLYMDPKCLDWNLIVRAWIRKFPKFIPESIRTKLSSMFQRFCTPLLKLVSRFSTLKTAPHHLITSLINLIDCFLDKMIKGSELKGMSEHEQTPLFEGLFFFSCIWSIGGVCDTEAKAKFDVLFRELLRGVFSESSQKLFDIGPETSAPTKPYAFPLPSKGSVFDYKLTIGTKPDWSLWEEDVDTSLPLPRDIFACQLVIPNPEYAKYQALMTLLVENCKPFLLVGSPGTGKSVYFRDLLHRKLDSDKFASVSLFFTSNTTAYHTQETIMSKLDKRRKGVYGPPLGKMFIVHVDDLNLPAKDDVGCQPPVEILRQLLDHQTWYDNKELFPMKLIEMQVSGALRPPDGSSKSLSNRFIRHFNVVNVDQINDDVAVSIFSRIVLWHLDTRGFSKEFDPCIDQIVKATLDIHKYATCKLLPTPYHPHYIFSLKEFSRVISGVLLSVPETMLDLNAMKRLWIHETMRIYYDRLSYGPDRESFLTSVKSICMDKLKVPFDEICNRFATSPDGVVTENDLRKLLFCDFNEEKNDDRFYKEVTDINEFRKVAMLVLDKHNAVSRKPMNLVLFDFALEHLCRISRILKQPESHTMLVGVGGSGRQSLARLAAYVAGHEFHEVEMSKDYDLPDWRLDLKAILKKVTKSVCHHVLFVYDNQMTNEQFIQDLNDILLSGEIPNLFNNDEKLEVIENMRNMEKHLDKYLHTDGSGPALFNLFIRRVKEFVHIVFAMSPFSNSFKDYIARFPALLNCCTINWVHQWPNDALNFVSRKSLSGTTLDEVETDRCVELCEFLHNSTINLSKIVRKRHNLFNYVTPASFLELNSLFTALLKQYRQRVHETKRMYEVSLEKLKGAEAQVSVMQEEMAAIQPNLTESSKEVDAIMAIVEKEQLEVNEMEKVVKAEDAMVAEKKALVDSISANIESEFNEVNAIFEPAIDTLAALGPNELAALRGVKSPVMCLRLIMEAIAIVKGIKPDRVPDGGTGSKMIDDYWIPTKRLLADPKFIENLCTFDKDSFTSKTAKLVREKYIGNPEMNPEKAKNIPSAIETAVRGLYMWLMGMDMFEKVSRSVAPKKENLQRGEVDYHEALDQLNTKKQAFKEASDKLKNINDTLHVKKQKKAELENEVDLCSRKLERAEQLITGFGGEREKWASMSKTMQTKLNQLVGDMLLAAGTVAYLGAFPNEERQIQIKEWQEKAIELGIVFSEDWSLRTVLGNEITIQNWLINGLLMDEFSTDNGIILTEARRWVLMVDPEGIANRWIKTSEKAKGLNVLKQSDKDFLRTLENCIQFGNPVLLENVGDYLDPALEPLLQKQTFQQGGSVCIKLGESTIEYSKDFKMYITTTLRNPHFPPETNAKITMVNFSITKEGLVDQLLGIIVARERPELEEERSQVNTQINENKKNLEDIEHKILDVLYTSKGNILEDENAIKNLSSSKVLANEIMEKQHISFATFKRIKENRQEYLNLTNYAVMLYFTITKLSFINNMYQYSLSWFINLFCTSIDVADKSEELSDRLQNIQNHFLKALFANTAVGLFEKDKIIFSFLLCCQLAKNANGIIGSTLWHLLMKYEPELLWEGQCDGIPMLVRNRLESLSEIPVYQSCLAKVSEIDTDPLWLDLWSSPVPNMDDPAFKKLSSFERLVLLCHFRSDKIIRFMRQFVRDVLGNDFVGEEPLDVTRVFGESIAATPLIFLLGKEVDPLKYILRFSEEMGFTGKKLKMVTLGKGQEEKARDMIKESYHSSTWVVLLNCHMVPQWMDDLEYLVDDLNSENTNPDFRLWITTRPHEEFSVPTLQSGIKIALEEPPSVKTNMIRHLYPDKVFSGVFNASSDSFKRICFGLAMFHAIINERRSYINCGWNQQYNFSEPDYDVMIHQLQTESIQSTDSLHYLLSNLTYGGRMEDELDMRTLETIVKLVCSEELWEKDMIFDANGIYHTKALEDHETLMNYLATLPMDVSYNLMHMSEVNHRNKEEQSGLYFIRTLKKIFGHQGDQGQSEFEEDYLDTLRRKIVSIVEGLPKVFDLIDDHQDILPLVLDQELQKFNTLIETITESLASALKGIDGLSLISDEVNLIIESIQAGDIPSCWESVMYPSIEDLEGFLNDLVARTTFLRSWQDNGLPTNFWLAALFEPGDFLIAILYIKSLECGKPFHELTLECCFDLEGPGILIRDLYLVGAGWDAENNLLVEANRDEIYSQMPIIRLVPIHEDDLDENNKFACPLFQNSERSGDENFIIDLQLPTLIHSETWILRGTALLCQRPIE</sequence>
<evidence type="ECO:0000259" key="20">
    <source>
        <dbReference type="Pfam" id="PF12781"/>
    </source>
</evidence>
<feature type="domain" description="Dynein heavy chain hydrolytic ATP-binding dynein motor region" evidence="17">
    <location>
        <begin position="1323"/>
        <end position="1649"/>
    </location>
</feature>
<keyword evidence="8 13" id="KW-0175">Coiled coil</keyword>
<dbReference type="FunFam" id="1.10.287.2620:FF:000002">
    <property type="entry name" value="Dynein heavy chain 2, axonemal"/>
    <property type="match status" value="1"/>
</dbReference>
<feature type="coiled-coil region" evidence="13">
    <location>
        <begin position="716"/>
        <end position="776"/>
    </location>
</feature>
<feature type="domain" description="Dynein heavy chain 3 AAA+ lid" evidence="22">
    <location>
        <begin position="2178"/>
        <end position="2275"/>
    </location>
</feature>
<keyword evidence="12" id="KW-0966">Cell projection</keyword>
<dbReference type="GO" id="GO:0008569">
    <property type="term" value="F:minus-end-directed microtubule motor activity"/>
    <property type="evidence" value="ECO:0007669"/>
    <property type="project" value="InterPro"/>
</dbReference>
<evidence type="ECO:0000259" key="17">
    <source>
        <dbReference type="Pfam" id="PF12774"/>
    </source>
</evidence>
<dbReference type="InterPro" id="IPR041589">
    <property type="entry name" value="DNAH3_AAA_lid_1"/>
</dbReference>
<dbReference type="InterPro" id="IPR041228">
    <property type="entry name" value="Dynein_C"/>
</dbReference>
<evidence type="ECO:0000256" key="9">
    <source>
        <dbReference type="ARBA" id="ARBA00023069"/>
    </source>
</evidence>
<dbReference type="Gene3D" id="1.20.920.30">
    <property type="match status" value="1"/>
</dbReference>
<name>A0A553PDG5_TIGCA</name>
<dbReference type="PANTHER" id="PTHR22878:SF70">
    <property type="entry name" value="DYNEIN HEAVY CHAIN 2, AXONEMAL"/>
    <property type="match status" value="1"/>
</dbReference>
<evidence type="ECO:0000256" key="2">
    <source>
        <dbReference type="ARBA" id="ARBA00008887"/>
    </source>
</evidence>
<feature type="domain" description="Dynein heavy chain AAA lid" evidence="23">
    <location>
        <begin position="3599"/>
        <end position="3727"/>
    </location>
</feature>
<dbReference type="Gene3D" id="1.10.287.2620">
    <property type="match status" value="1"/>
</dbReference>
<evidence type="ECO:0000259" key="15">
    <source>
        <dbReference type="Pfam" id="PF03028"/>
    </source>
</evidence>
<organism evidence="25 26">
    <name type="scientific">Tigriopus californicus</name>
    <name type="common">Marine copepod</name>
    <dbReference type="NCBI Taxonomy" id="6832"/>
    <lineage>
        <taxon>Eukaryota</taxon>
        <taxon>Metazoa</taxon>
        <taxon>Ecdysozoa</taxon>
        <taxon>Arthropoda</taxon>
        <taxon>Crustacea</taxon>
        <taxon>Multicrustacea</taxon>
        <taxon>Hexanauplia</taxon>
        <taxon>Copepoda</taxon>
        <taxon>Harpacticoida</taxon>
        <taxon>Harpacticidae</taxon>
        <taxon>Tigriopus</taxon>
    </lineage>
</organism>
<comment type="caution">
    <text evidence="25">The sequence shown here is derived from an EMBL/GenBank/DDBJ whole genome shotgun (WGS) entry which is preliminary data.</text>
</comment>
<dbReference type="GO" id="GO:0045505">
    <property type="term" value="F:dynein intermediate chain binding"/>
    <property type="evidence" value="ECO:0007669"/>
    <property type="project" value="InterPro"/>
</dbReference>
<feature type="domain" description="Dynein heavy chain region D6 P-loop" evidence="15">
    <location>
        <begin position="3454"/>
        <end position="3566"/>
    </location>
</feature>
<feature type="domain" description="Dynein heavy chain AAA module D4" evidence="19">
    <location>
        <begin position="2336"/>
        <end position="2598"/>
    </location>
</feature>
<dbReference type="Gene3D" id="6.10.140.1060">
    <property type="match status" value="1"/>
</dbReference>
<dbReference type="InterPro" id="IPR035699">
    <property type="entry name" value="AAA_6"/>
</dbReference>
<evidence type="ECO:0000259" key="18">
    <source>
        <dbReference type="Pfam" id="PF12777"/>
    </source>
</evidence>
<dbReference type="Pfam" id="PF18198">
    <property type="entry name" value="AAA_lid_11"/>
    <property type="match status" value="1"/>
</dbReference>
<dbReference type="GO" id="GO:0005930">
    <property type="term" value="C:axoneme"/>
    <property type="evidence" value="ECO:0007669"/>
    <property type="project" value="UniProtKB-SubCell"/>
</dbReference>
<keyword evidence="9" id="KW-0969">Cilium</keyword>
<dbReference type="Pfam" id="PF17857">
    <property type="entry name" value="AAA_lid_1"/>
    <property type="match status" value="1"/>
</dbReference>
<keyword evidence="4" id="KW-0493">Microtubule</keyword>
<evidence type="ECO:0000256" key="6">
    <source>
        <dbReference type="ARBA" id="ARBA00022840"/>
    </source>
</evidence>
<evidence type="ECO:0000256" key="3">
    <source>
        <dbReference type="ARBA" id="ARBA00022490"/>
    </source>
</evidence>
<dbReference type="InterPro" id="IPR013602">
    <property type="entry name" value="Dynein_heavy_linker"/>
</dbReference>
<dbReference type="InterPro" id="IPR035706">
    <property type="entry name" value="AAA_9"/>
</dbReference>
<comment type="subcellular location">
    <subcellularLocation>
        <location evidence="1">Cytoplasm</location>
        <location evidence="1">Cytoskeleton</location>
        <location evidence="1">Cilium axoneme</location>
    </subcellularLocation>
</comment>
<dbReference type="STRING" id="6832.A0A553PDG5"/>
<dbReference type="Gene3D" id="1.20.1270.280">
    <property type="match status" value="1"/>
</dbReference>
<feature type="domain" description="Dynein heavy chain C-terminal" evidence="24">
    <location>
        <begin position="3758"/>
        <end position="4022"/>
    </location>
</feature>
<dbReference type="GO" id="GO:0070286">
    <property type="term" value="P:axonemal dynein complex assembly"/>
    <property type="evidence" value="ECO:0007669"/>
    <property type="project" value="UniProtKB-ARBA"/>
</dbReference>
<keyword evidence="6" id="KW-0067">ATP-binding</keyword>
<evidence type="ECO:0000256" key="13">
    <source>
        <dbReference type="SAM" id="Coils"/>
    </source>
</evidence>
<dbReference type="FunFam" id="3.40.50.300:FF:000320">
    <property type="entry name" value="Dynein, axonemal, heavy chain 5"/>
    <property type="match status" value="1"/>
</dbReference>
<keyword evidence="7" id="KW-0243">Dynein</keyword>
<dbReference type="Gene3D" id="3.40.50.300">
    <property type="entry name" value="P-loop containing nucleotide triphosphate hydrolases"/>
    <property type="match status" value="5"/>
</dbReference>
<dbReference type="GO" id="GO:0005524">
    <property type="term" value="F:ATP binding"/>
    <property type="evidence" value="ECO:0007669"/>
    <property type="project" value="UniProtKB-KW"/>
</dbReference>
<dbReference type="OMA" id="ICRVMMQ"/>
<dbReference type="Pfam" id="PF12781">
    <property type="entry name" value="AAA_9"/>
    <property type="match status" value="1"/>
</dbReference>
<evidence type="ECO:0000256" key="14">
    <source>
        <dbReference type="SAM" id="MobiDB-lite"/>
    </source>
</evidence>
<dbReference type="Gene3D" id="1.20.140.100">
    <property type="entry name" value="Dynein heavy chain, N-terminal domain 2"/>
    <property type="match status" value="1"/>
</dbReference>
<dbReference type="Pfam" id="PF12774">
    <property type="entry name" value="AAA_6"/>
    <property type="match status" value="1"/>
</dbReference>
<evidence type="ECO:0000313" key="25">
    <source>
        <dbReference type="EMBL" id="TRY75728.1"/>
    </source>
</evidence>
<dbReference type="GO" id="GO:0051959">
    <property type="term" value="F:dynein light intermediate chain binding"/>
    <property type="evidence" value="ECO:0007669"/>
    <property type="project" value="InterPro"/>
</dbReference>
<dbReference type="EMBL" id="VCGU01000005">
    <property type="protein sequence ID" value="TRY75728.1"/>
    <property type="molecule type" value="Genomic_DNA"/>
</dbReference>
<keyword evidence="26" id="KW-1185">Reference proteome</keyword>
<dbReference type="FunFam" id="1.20.920.20:FF:000001">
    <property type="entry name" value="dynein heavy chain 2, axonemal"/>
    <property type="match status" value="1"/>
</dbReference>
<dbReference type="InterPro" id="IPR042219">
    <property type="entry name" value="AAA_lid_11_sf"/>
</dbReference>
<dbReference type="Pfam" id="PF12780">
    <property type="entry name" value="AAA_8"/>
    <property type="match status" value="1"/>
</dbReference>
<accession>A0A553PDG5</accession>
<dbReference type="FunFam" id="3.40.50.300:FF:001145">
    <property type="entry name" value="Putative dynein heavy chain"/>
    <property type="match status" value="1"/>
</dbReference>
<dbReference type="InterPro" id="IPR042228">
    <property type="entry name" value="Dynein_linker_3"/>
</dbReference>
<evidence type="ECO:0000256" key="10">
    <source>
        <dbReference type="ARBA" id="ARBA00023175"/>
    </source>
</evidence>
<dbReference type="Pfam" id="PF08393">
    <property type="entry name" value="DHC_N2"/>
    <property type="match status" value="1"/>
</dbReference>
<evidence type="ECO:0000313" key="26">
    <source>
        <dbReference type="Proteomes" id="UP000318571"/>
    </source>
</evidence>
<dbReference type="InterPro" id="IPR027417">
    <property type="entry name" value="P-loop_NTPase"/>
</dbReference>
<evidence type="ECO:0000256" key="11">
    <source>
        <dbReference type="ARBA" id="ARBA00023212"/>
    </source>
</evidence>
<evidence type="ECO:0000256" key="1">
    <source>
        <dbReference type="ARBA" id="ARBA00004430"/>
    </source>
</evidence>
<keyword evidence="10" id="KW-0505">Motor protein</keyword>
<protein>
    <submittedName>
        <fullName evidence="25">Uncharacterized protein</fullName>
    </submittedName>
</protein>
<evidence type="ECO:0000259" key="21">
    <source>
        <dbReference type="Pfam" id="PF17852"/>
    </source>
</evidence>
<dbReference type="InterPro" id="IPR043157">
    <property type="entry name" value="Dynein_AAA1S"/>
</dbReference>
<gene>
    <name evidence="25" type="ORF">TCAL_04955</name>
</gene>